<dbReference type="AlphaFoldDB" id="A0AAQ2HFT8"/>
<accession>A0AAQ2HFT8</accession>
<dbReference type="EMBL" id="SOFY01000049">
    <property type="protein sequence ID" value="TFC46614.1"/>
    <property type="molecule type" value="Genomic_DNA"/>
</dbReference>
<dbReference type="GO" id="GO:0016627">
    <property type="term" value="F:oxidoreductase activity, acting on the CH-CH group of donors"/>
    <property type="evidence" value="ECO:0007669"/>
    <property type="project" value="TreeGrafter"/>
</dbReference>
<organism evidence="3 4">
    <name type="scientific">Cryobacterium shii</name>
    <dbReference type="NCBI Taxonomy" id="1259235"/>
    <lineage>
        <taxon>Bacteria</taxon>
        <taxon>Bacillati</taxon>
        <taxon>Actinomycetota</taxon>
        <taxon>Actinomycetes</taxon>
        <taxon>Micrococcales</taxon>
        <taxon>Microbacteriaceae</taxon>
        <taxon>Cryobacterium</taxon>
    </lineage>
</organism>
<gene>
    <name evidence="3" type="ORF">E3O49_09350</name>
</gene>
<evidence type="ECO:0000259" key="2">
    <source>
        <dbReference type="Pfam" id="PF01243"/>
    </source>
</evidence>
<sequence>MTTTALLALGAEQYVLLTTFRKTGDAVGTPVWIAADADRLLVTTGGTSGKVKRLRHTERIELTPCTARGVVTPGAATVTARALVHTDAETLAVLDSALLGKYGLKYRAIRAAQRLRGSTTESVALVITAGQTD</sequence>
<dbReference type="InterPro" id="IPR052019">
    <property type="entry name" value="F420H2_bilvrd_red/Heme_oxyg"/>
</dbReference>
<keyword evidence="4" id="KW-1185">Reference proteome</keyword>
<dbReference type="EC" id="1.-.-.-" evidence="3"/>
<protein>
    <submittedName>
        <fullName evidence="3">PPOX class F420-dependent oxidoreductase</fullName>
        <ecNumber evidence="3">1.-.-.-</ecNumber>
    </submittedName>
</protein>
<evidence type="ECO:0000256" key="1">
    <source>
        <dbReference type="ARBA" id="ARBA00023002"/>
    </source>
</evidence>
<dbReference type="GO" id="GO:0005829">
    <property type="term" value="C:cytosol"/>
    <property type="evidence" value="ECO:0007669"/>
    <property type="project" value="TreeGrafter"/>
</dbReference>
<dbReference type="Gene3D" id="2.30.110.10">
    <property type="entry name" value="Electron Transport, Fmn-binding Protein, Chain A"/>
    <property type="match status" value="1"/>
</dbReference>
<dbReference type="SUPFAM" id="SSF50475">
    <property type="entry name" value="FMN-binding split barrel"/>
    <property type="match status" value="1"/>
</dbReference>
<proteinExistence type="predicted"/>
<dbReference type="InterPro" id="IPR019965">
    <property type="entry name" value="PPOX_F420-dep_Rv2061_put"/>
</dbReference>
<feature type="domain" description="Pyridoxamine 5'-phosphate oxidase N-terminal" evidence="2">
    <location>
        <begin position="10"/>
        <end position="103"/>
    </location>
</feature>
<name>A0AAQ2HFT8_9MICO</name>
<reference evidence="3 4" key="1">
    <citation type="submission" date="2019-03" db="EMBL/GenBank/DDBJ databases">
        <title>Genomics of glacier-inhabiting Cryobacterium strains.</title>
        <authorList>
            <person name="Liu Q."/>
            <person name="Xin Y.-H."/>
        </authorList>
    </citation>
    <scope>NUCLEOTIDE SEQUENCE [LARGE SCALE GENOMIC DNA]</scope>
    <source>
        <strain evidence="4">TMT1-22</strain>
    </source>
</reference>
<dbReference type="InterPro" id="IPR012349">
    <property type="entry name" value="Split_barrel_FMN-bd"/>
</dbReference>
<dbReference type="GO" id="GO:0070967">
    <property type="term" value="F:coenzyme F420 binding"/>
    <property type="evidence" value="ECO:0007669"/>
    <property type="project" value="TreeGrafter"/>
</dbReference>
<dbReference type="NCBIfam" id="TIGR03666">
    <property type="entry name" value="Rv2061_F420"/>
    <property type="match status" value="1"/>
</dbReference>
<evidence type="ECO:0000313" key="3">
    <source>
        <dbReference type="EMBL" id="TFC46614.1"/>
    </source>
</evidence>
<dbReference type="InterPro" id="IPR011576">
    <property type="entry name" value="Pyridox_Oxase_N"/>
</dbReference>
<dbReference type="RefSeq" id="WP_134365032.1">
    <property type="nucleotide sequence ID" value="NZ_SOFY01000049.1"/>
</dbReference>
<dbReference type="PANTHER" id="PTHR35176">
    <property type="entry name" value="HEME OXYGENASE HI_0854-RELATED"/>
    <property type="match status" value="1"/>
</dbReference>
<dbReference type="Proteomes" id="UP000297403">
    <property type="component" value="Unassembled WGS sequence"/>
</dbReference>
<dbReference type="Pfam" id="PF01243">
    <property type="entry name" value="PNPOx_N"/>
    <property type="match status" value="1"/>
</dbReference>
<keyword evidence="1 3" id="KW-0560">Oxidoreductase</keyword>
<comment type="caution">
    <text evidence="3">The sequence shown here is derived from an EMBL/GenBank/DDBJ whole genome shotgun (WGS) entry which is preliminary data.</text>
</comment>
<evidence type="ECO:0000313" key="4">
    <source>
        <dbReference type="Proteomes" id="UP000297403"/>
    </source>
</evidence>
<dbReference type="PANTHER" id="PTHR35176:SF11">
    <property type="entry name" value="PYRIDOXAMINE 5'-PHOSPHATE OXIDASE FAMILY PROTEIN"/>
    <property type="match status" value="1"/>
</dbReference>